<dbReference type="AlphaFoldDB" id="A0AAW0C5N3"/>
<evidence type="ECO:0000313" key="2">
    <source>
        <dbReference type="EMBL" id="KAK7033398.1"/>
    </source>
</evidence>
<feature type="compositionally biased region" description="Basic and acidic residues" evidence="1">
    <location>
        <begin position="176"/>
        <end position="191"/>
    </location>
</feature>
<evidence type="ECO:0000313" key="3">
    <source>
        <dbReference type="Proteomes" id="UP001362999"/>
    </source>
</evidence>
<feature type="region of interest" description="Disordered" evidence="1">
    <location>
        <begin position="161"/>
        <end position="191"/>
    </location>
</feature>
<dbReference type="Proteomes" id="UP001362999">
    <property type="component" value="Unassembled WGS sequence"/>
</dbReference>
<proteinExistence type="predicted"/>
<reference evidence="2 3" key="1">
    <citation type="journal article" date="2024" name="J Genomics">
        <title>Draft genome sequencing and assembly of Favolaschia claudopus CIRM-BRFM 2984 isolated from oak limbs.</title>
        <authorList>
            <person name="Navarro D."/>
            <person name="Drula E."/>
            <person name="Chaduli D."/>
            <person name="Cazenave R."/>
            <person name="Ahrendt S."/>
            <person name="Wang J."/>
            <person name="Lipzen A."/>
            <person name="Daum C."/>
            <person name="Barry K."/>
            <person name="Grigoriev I.V."/>
            <person name="Favel A."/>
            <person name="Rosso M.N."/>
            <person name="Martin F."/>
        </authorList>
    </citation>
    <scope>NUCLEOTIDE SEQUENCE [LARGE SCALE GENOMIC DNA]</scope>
    <source>
        <strain evidence="2 3">CIRM-BRFM 2984</strain>
    </source>
</reference>
<gene>
    <name evidence="2" type="ORF">R3P38DRAFT_2922481</name>
</gene>
<accession>A0AAW0C5N3</accession>
<dbReference type="EMBL" id="JAWWNJ010000023">
    <property type="protein sequence ID" value="KAK7033398.1"/>
    <property type="molecule type" value="Genomic_DNA"/>
</dbReference>
<organism evidence="2 3">
    <name type="scientific">Favolaschia claudopus</name>
    <dbReference type="NCBI Taxonomy" id="2862362"/>
    <lineage>
        <taxon>Eukaryota</taxon>
        <taxon>Fungi</taxon>
        <taxon>Dikarya</taxon>
        <taxon>Basidiomycota</taxon>
        <taxon>Agaricomycotina</taxon>
        <taxon>Agaricomycetes</taxon>
        <taxon>Agaricomycetidae</taxon>
        <taxon>Agaricales</taxon>
        <taxon>Marasmiineae</taxon>
        <taxon>Mycenaceae</taxon>
        <taxon>Favolaschia</taxon>
    </lineage>
</organism>
<evidence type="ECO:0000256" key="1">
    <source>
        <dbReference type="SAM" id="MobiDB-lite"/>
    </source>
</evidence>
<sequence length="218" mass="24679">MSGTEIPTRRPHKRRKETISNDRLVTALNAALIESTICVPPIAVNVWQGLDSPTDKEVEGLTRKGRRASSDLFDDFMEPRPNALGVCDAISWALYTDTTFTHFIENGIRPPGCTASLSSPTWTFYAWLATLQRSLTPFELTEWYAETFGPLIEVMEDVLKKDTSSSGPDSDDAAEDAERPAKRQKTSSETKCTKVWQFLDEMRTLQMKTSVRNYCRFR</sequence>
<comment type="caution">
    <text evidence="2">The sequence shown here is derived from an EMBL/GenBank/DDBJ whole genome shotgun (WGS) entry which is preliminary data.</text>
</comment>
<protein>
    <submittedName>
        <fullName evidence="2">Uncharacterized protein</fullName>
    </submittedName>
</protein>
<name>A0AAW0C5N3_9AGAR</name>
<keyword evidence="3" id="KW-1185">Reference proteome</keyword>